<feature type="compositionally biased region" description="Low complexity" evidence="1">
    <location>
        <begin position="613"/>
        <end position="626"/>
    </location>
</feature>
<name>A0A5J5EZT1_9PEZI</name>
<evidence type="ECO:0000256" key="1">
    <source>
        <dbReference type="SAM" id="MobiDB-lite"/>
    </source>
</evidence>
<feature type="compositionally biased region" description="Basic and acidic residues" evidence="1">
    <location>
        <begin position="547"/>
        <end position="567"/>
    </location>
</feature>
<evidence type="ECO:0000313" key="2">
    <source>
        <dbReference type="EMBL" id="KAA8907850.1"/>
    </source>
</evidence>
<reference evidence="2 3" key="1">
    <citation type="submission" date="2019-09" db="EMBL/GenBank/DDBJ databases">
        <title>Draft genome of the ectomycorrhizal ascomycete Sphaerosporella brunnea.</title>
        <authorList>
            <consortium name="DOE Joint Genome Institute"/>
            <person name="Benucci G.M."/>
            <person name="Marozzi G."/>
            <person name="Antonielli L."/>
            <person name="Sanchez S."/>
            <person name="Marco P."/>
            <person name="Wang X."/>
            <person name="Falini L.B."/>
            <person name="Barry K."/>
            <person name="Haridas S."/>
            <person name="Lipzen A."/>
            <person name="Labutti K."/>
            <person name="Grigoriev I.V."/>
            <person name="Murat C."/>
            <person name="Martin F."/>
            <person name="Albertini E."/>
            <person name="Donnini D."/>
            <person name="Bonito G."/>
        </authorList>
    </citation>
    <scope>NUCLEOTIDE SEQUENCE [LARGE SCALE GENOMIC DNA]</scope>
    <source>
        <strain evidence="2 3">Sb_GMNB300</strain>
    </source>
</reference>
<feature type="compositionally biased region" description="Basic and acidic residues" evidence="1">
    <location>
        <begin position="634"/>
        <end position="643"/>
    </location>
</feature>
<dbReference type="Proteomes" id="UP000326924">
    <property type="component" value="Unassembled WGS sequence"/>
</dbReference>
<feature type="compositionally biased region" description="Basic and acidic residues" evidence="1">
    <location>
        <begin position="439"/>
        <end position="448"/>
    </location>
</feature>
<sequence length="785" mass="86982">MGLLCCSKDETKKPSTIVPAAPRAVVPKLVRRLSTPRPRASKKNIEKFYREGRELLRAEEEEREKSRLRAALKEEYGRAPSYDEDAREVREPLYIETEAPAFGNNWHDGRSVRRRYSFEESSPDSPFFEDSHLHEPNAFETNANSYAILGTTEPPRATSEATALFYKTTQFASTYQLPSMTIENLYGLQQKAMLAGEIAAASRYDLVDLDSEDRSEADITAKDSGAVLTRSGKLRHELPEIKTKLTEGSMGARAKKEALRFPSEEIFSRIPNLLKPSTSTFFGSSASQVGLRDVNSPASVEAELNVRFSHPPGSLPRKQSKSTLFVQQGINSASSFYPSGESQTQTPQDSKVELADTGYARQHATMPSRYLKKKSMDRLMRAHSMASLNGMEDSPGFSKFSFPWNGGESSPARTVIRAEAISEMVPEEAHDKAVQRTELSLVKKDPGKPTEPPIKPQKRTSSSRALTGVFNFVKSGITGADYSSATSVSSLQTPATFDTKRTPDDTISTTVMPNEYSGRNSYSGSSRSGQTVRPRASWYSRTGSSTGRHESTDLKRSASFKEQRSGLREVAMATEESLGRFDHLGKQDSGRPSSLLLRKSFTHSMARLREKVSASGFKASSKAGTSETEVAKPTNEEKAPETLKVETEIKSTPPQKMLSVRSVGSESATATSVSVYTRREGSLLRSNTARTMPSRRPTGKSMYRLARNTAYDDCVVFPFADGGDDTAEEEGNEVVRKQSRHLGIYTDFQEEEYASEYNFWRSSRSMADLKRDVTRRVSVPIGMAQ</sequence>
<dbReference type="OrthoDB" id="5351035at2759"/>
<keyword evidence="3" id="KW-1185">Reference proteome</keyword>
<proteinExistence type="predicted"/>
<accession>A0A5J5EZT1</accession>
<feature type="compositionally biased region" description="Polar residues" evidence="1">
    <location>
        <begin position="484"/>
        <end position="496"/>
    </location>
</feature>
<dbReference type="AlphaFoldDB" id="A0A5J5EZT1"/>
<feature type="region of interest" description="Disordered" evidence="1">
    <location>
        <begin position="612"/>
        <end position="643"/>
    </location>
</feature>
<feature type="region of interest" description="Disordered" evidence="1">
    <location>
        <begin position="439"/>
        <end position="463"/>
    </location>
</feature>
<comment type="caution">
    <text evidence="2">The sequence shown here is derived from an EMBL/GenBank/DDBJ whole genome shotgun (WGS) entry which is preliminary data.</text>
</comment>
<dbReference type="EMBL" id="VXIS01000075">
    <property type="protein sequence ID" value="KAA8907850.1"/>
    <property type="molecule type" value="Genomic_DNA"/>
</dbReference>
<organism evidence="2 3">
    <name type="scientific">Sphaerosporella brunnea</name>
    <dbReference type="NCBI Taxonomy" id="1250544"/>
    <lineage>
        <taxon>Eukaryota</taxon>
        <taxon>Fungi</taxon>
        <taxon>Dikarya</taxon>
        <taxon>Ascomycota</taxon>
        <taxon>Pezizomycotina</taxon>
        <taxon>Pezizomycetes</taxon>
        <taxon>Pezizales</taxon>
        <taxon>Pyronemataceae</taxon>
        <taxon>Sphaerosporella</taxon>
    </lineage>
</organism>
<feature type="compositionally biased region" description="Low complexity" evidence="1">
    <location>
        <begin position="516"/>
        <end position="529"/>
    </location>
</feature>
<feature type="region of interest" description="Disordered" evidence="1">
    <location>
        <begin position="484"/>
        <end position="568"/>
    </location>
</feature>
<evidence type="ECO:0000313" key="3">
    <source>
        <dbReference type="Proteomes" id="UP000326924"/>
    </source>
</evidence>
<dbReference type="InParanoid" id="A0A5J5EZT1"/>
<protein>
    <submittedName>
        <fullName evidence="2">Uncharacterized protein</fullName>
    </submittedName>
</protein>
<gene>
    <name evidence="2" type="ORF">FN846DRAFT_906480</name>
</gene>